<accession>A0A6J5QVE7</accession>
<dbReference type="EMBL" id="LR797428">
    <property type="protein sequence ID" value="CAB4215661.1"/>
    <property type="molecule type" value="Genomic_DNA"/>
</dbReference>
<protein>
    <submittedName>
        <fullName evidence="1">Uncharacterized protein</fullName>
    </submittedName>
</protein>
<proteinExistence type="predicted"/>
<name>A0A6J5QVE7_9CAUD</name>
<gene>
    <name evidence="1" type="ORF">UFOVP1126_42</name>
    <name evidence="2" type="ORF">UFOVP1485_42</name>
    <name evidence="3" type="ORF">UFOVP1573_17</name>
</gene>
<dbReference type="EMBL" id="LR798419">
    <property type="protein sequence ID" value="CAB5230471.1"/>
    <property type="molecule type" value="Genomic_DNA"/>
</dbReference>
<reference evidence="1" key="1">
    <citation type="submission" date="2020-05" db="EMBL/GenBank/DDBJ databases">
        <authorList>
            <person name="Chiriac C."/>
            <person name="Salcher M."/>
            <person name="Ghai R."/>
            <person name="Kavagutti S V."/>
        </authorList>
    </citation>
    <scope>NUCLEOTIDE SEQUENCE</scope>
</reference>
<organism evidence="1">
    <name type="scientific">uncultured Caudovirales phage</name>
    <dbReference type="NCBI Taxonomy" id="2100421"/>
    <lineage>
        <taxon>Viruses</taxon>
        <taxon>Duplodnaviria</taxon>
        <taxon>Heunggongvirae</taxon>
        <taxon>Uroviricota</taxon>
        <taxon>Caudoviricetes</taxon>
        <taxon>Peduoviridae</taxon>
        <taxon>Maltschvirus</taxon>
        <taxon>Maltschvirus maltsch</taxon>
    </lineage>
</organism>
<evidence type="ECO:0000313" key="2">
    <source>
        <dbReference type="EMBL" id="CAB4215661.1"/>
    </source>
</evidence>
<evidence type="ECO:0000313" key="3">
    <source>
        <dbReference type="EMBL" id="CAB5230471.1"/>
    </source>
</evidence>
<dbReference type="EMBL" id="LR797069">
    <property type="protein sequence ID" value="CAB4184735.1"/>
    <property type="molecule type" value="Genomic_DNA"/>
</dbReference>
<sequence length="65" mass="7248">MFKELENLCAQSGYEFDALLSTPTGFICVLVDRMDNELTFQGATPQECVERAIERLVLLIGGLTH</sequence>
<evidence type="ECO:0000313" key="1">
    <source>
        <dbReference type="EMBL" id="CAB4184735.1"/>
    </source>
</evidence>